<reference evidence="3" key="1">
    <citation type="submission" date="2018-02" db="EMBL/GenBank/DDBJ databases">
        <authorList>
            <person name="Cohen D.B."/>
            <person name="Kent A.D."/>
        </authorList>
    </citation>
    <scope>NUCLEOTIDE SEQUENCE</scope>
</reference>
<dbReference type="InterPro" id="IPR046960">
    <property type="entry name" value="PPR_At4g14850-like_plant"/>
</dbReference>
<gene>
    <name evidence="3" type="ORF">FSB_LOCUS5675</name>
</gene>
<comment type="similarity">
    <text evidence="1">Belongs to the PPR family. PCMP-H subfamily.</text>
</comment>
<organism evidence="3">
    <name type="scientific">Fagus sylvatica</name>
    <name type="common">Beechnut</name>
    <dbReference type="NCBI Taxonomy" id="28930"/>
    <lineage>
        <taxon>Eukaryota</taxon>
        <taxon>Viridiplantae</taxon>
        <taxon>Streptophyta</taxon>
        <taxon>Embryophyta</taxon>
        <taxon>Tracheophyta</taxon>
        <taxon>Spermatophyta</taxon>
        <taxon>Magnoliopsida</taxon>
        <taxon>eudicotyledons</taxon>
        <taxon>Gunneridae</taxon>
        <taxon>Pentapetalae</taxon>
        <taxon>rosids</taxon>
        <taxon>fabids</taxon>
        <taxon>Fagales</taxon>
        <taxon>Fagaceae</taxon>
        <taxon>Fagus</taxon>
    </lineage>
</organism>
<name>A0A2N9ESM2_FAGSY</name>
<feature type="domain" description="DYW" evidence="2">
    <location>
        <begin position="118"/>
        <end position="181"/>
    </location>
</feature>
<dbReference type="PANTHER" id="PTHR47926:SF452">
    <property type="entry name" value="PENTATRICOPEPTIDE REPEAT-CONTAINING PROTEIN"/>
    <property type="match status" value="1"/>
</dbReference>
<dbReference type="Pfam" id="PF14432">
    <property type="entry name" value="DYW_deaminase"/>
    <property type="match status" value="1"/>
</dbReference>
<dbReference type="Pfam" id="PF20431">
    <property type="entry name" value="E_motif"/>
    <property type="match status" value="1"/>
</dbReference>
<dbReference type="GO" id="GO:0008270">
    <property type="term" value="F:zinc ion binding"/>
    <property type="evidence" value="ECO:0007669"/>
    <property type="project" value="InterPro"/>
</dbReference>
<dbReference type="EMBL" id="OIVN01000293">
    <property type="protein sequence ID" value="SPC77793.1"/>
    <property type="molecule type" value="Genomic_DNA"/>
</dbReference>
<protein>
    <recommendedName>
        <fullName evidence="2">DYW domain-containing protein</fullName>
    </recommendedName>
</protein>
<dbReference type="InterPro" id="IPR046848">
    <property type="entry name" value="E_motif"/>
</dbReference>
<dbReference type="AlphaFoldDB" id="A0A2N9ESM2"/>
<dbReference type="InterPro" id="IPR046849">
    <property type="entry name" value="E2_motif"/>
</dbReference>
<sequence length="181" mass="19885">MPIVPTASVWGALLGACRLHGNIELAEQACSRLLELEPRNHGAYVLLSNINAKTGKSDRVSGLRKLMRDSGLKKEPGCSSIEVHGIVHEFLVADNSHKLSKEIYSKLEEIAARLKSIGYVPNKSHLLQLFEEDMKEQLLNLLSEKLAIAFGLISMAPSQPIRVVKNLCFCGDCHSIAKLIS</sequence>
<accession>A0A2N9ESM2</accession>
<dbReference type="InterPro" id="IPR032867">
    <property type="entry name" value="DYW_dom"/>
</dbReference>
<proteinExistence type="inferred from homology"/>
<dbReference type="GO" id="GO:0009451">
    <property type="term" value="P:RNA modification"/>
    <property type="evidence" value="ECO:0007669"/>
    <property type="project" value="InterPro"/>
</dbReference>
<evidence type="ECO:0000259" key="2">
    <source>
        <dbReference type="Pfam" id="PF14432"/>
    </source>
</evidence>
<dbReference type="GO" id="GO:0003723">
    <property type="term" value="F:RNA binding"/>
    <property type="evidence" value="ECO:0007669"/>
    <property type="project" value="InterPro"/>
</dbReference>
<evidence type="ECO:0000256" key="1">
    <source>
        <dbReference type="ARBA" id="ARBA00006643"/>
    </source>
</evidence>
<dbReference type="PANTHER" id="PTHR47926">
    <property type="entry name" value="PENTATRICOPEPTIDE REPEAT-CONTAINING PROTEIN"/>
    <property type="match status" value="1"/>
</dbReference>
<dbReference type="Pfam" id="PF20430">
    <property type="entry name" value="Eplus_motif"/>
    <property type="match status" value="1"/>
</dbReference>
<evidence type="ECO:0000313" key="3">
    <source>
        <dbReference type="EMBL" id="SPC77793.1"/>
    </source>
</evidence>